<dbReference type="AlphaFoldDB" id="A0A2S3UXD9"/>
<dbReference type="EMBL" id="PPCN01000003">
    <property type="protein sequence ID" value="POF32344.1"/>
    <property type="molecule type" value="Genomic_DNA"/>
</dbReference>
<proteinExistence type="predicted"/>
<evidence type="ECO:0000313" key="3">
    <source>
        <dbReference type="Proteomes" id="UP000236959"/>
    </source>
</evidence>
<name>A0A2S3UXD9_9HYPH</name>
<keyword evidence="3" id="KW-1185">Reference proteome</keyword>
<reference evidence="2 3" key="1">
    <citation type="submission" date="2018-01" db="EMBL/GenBank/DDBJ databases">
        <title>Genomic Encyclopedia of Archaeal and Bacterial Type Strains, Phase II (KMG-II): from individual species to whole genera.</title>
        <authorList>
            <person name="Goeker M."/>
        </authorList>
    </citation>
    <scope>NUCLEOTIDE SEQUENCE [LARGE SCALE GENOMIC DNA]</scope>
    <source>
        <strain evidence="2 3">DSM 17023</strain>
    </source>
</reference>
<protein>
    <submittedName>
        <fullName evidence="2">Uncharacterized protein</fullName>
    </submittedName>
</protein>
<evidence type="ECO:0000313" key="2">
    <source>
        <dbReference type="EMBL" id="POF32344.1"/>
    </source>
</evidence>
<organism evidence="2 3">
    <name type="scientific">Roseibium marinum</name>
    <dbReference type="NCBI Taxonomy" id="281252"/>
    <lineage>
        <taxon>Bacteria</taxon>
        <taxon>Pseudomonadati</taxon>
        <taxon>Pseudomonadota</taxon>
        <taxon>Alphaproteobacteria</taxon>
        <taxon>Hyphomicrobiales</taxon>
        <taxon>Stappiaceae</taxon>
        <taxon>Roseibium</taxon>
    </lineage>
</organism>
<accession>A0A2S3UXD9</accession>
<keyword evidence="1" id="KW-0732">Signal</keyword>
<sequence>MQVSISVKAILVLAGVAVSGFFTSSGQAAWTGASDDSSLDLSVESFGSHEILGEFKRPDPNAGLLQLAFSDDVTQAIVNQIQRGAGECSRLEAVYRLDCLQRVFAQASGAAGRKPDYSAANGELRKLSKTLKGIVGKNQDRKAPKAKLGNKSYRAVSQAALREVNKLASKAIEEATTKLLRSAGNSKKRKVHYTRIANAVNSTKKILRS</sequence>
<gene>
    <name evidence="2" type="ORF">CLV41_103267</name>
</gene>
<comment type="caution">
    <text evidence="2">The sequence shown here is derived from an EMBL/GenBank/DDBJ whole genome shotgun (WGS) entry which is preliminary data.</text>
</comment>
<dbReference type="RefSeq" id="WP_103222266.1">
    <property type="nucleotide sequence ID" value="NZ_PPCN01000003.1"/>
</dbReference>
<feature type="signal peptide" evidence="1">
    <location>
        <begin position="1"/>
        <end position="28"/>
    </location>
</feature>
<dbReference type="OrthoDB" id="7876121at2"/>
<dbReference type="Proteomes" id="UP000236959">
    <property type="component" value="Unassembled WGS sequence"/>
</dbReference>
<feature type="chain" id="PRO_5015509557" evidence="1">
    <location>
        <begin position="29"/>
        <end position="209"/>
    </location>
</feature>
<evidence type="ECO:0000256" key="1">
    <source>
        <dbReference type="SAM" id="SignalP"/>
    </source>
</evidence>